<comment type="function">
    <text evidence="11 12">Phosphorylation of dTMP to form dTDP in both de novo and salvage pathways of dTTP synthesis.</text>
</comment>
<evidence type="ECO:0000256" key="2">
    <source>
        <dbReference type="ARBA" id="ARBA00012980"/>
    </source>
</evidence>
<dbReference type="Pfam" id="PF02223">
    <property type="entry name" value="Thymidylate_kin"/>
    <property type="match status" value="1"/>
</dbReference>
<comment type="caution">
    <text evidence="14">The sequence shown here is derived from an EMBL/GenBank/DDBJ whole genome shotgun (WGS) entry which is preliminary data.</text>
</comment>
<evidence type="ECO:0000256" key="10">
    <source>
        <dbReference type="ARBA" id="ARBA00048743"/>
    </source>
</evidence>
<protein>
    <recommendedName>
        <fullName evidence="3 12">Thymidylate kinase</fullName>
        <ecNumber evidence="2 12">2.7.4.9</ecNumber>
    </recommendedName>
    <alternativeName>
        <fullName evidence="9 12">dTMP kinase</fullName>
    </alternativeName>
</protein>
<dbReference type="CDD" id="cd01672">
    <property type="entry name" value="TMPK"/>
    <property type="match status" value="1"/>
</dbReference>
<reference evidence="14" key="1">
    <citation type="journal article" date="2014" name="Int. J. Syst. Evol. Microbiol.">
        <title>Complete genome sequence of Corynebacterium casei LMG S-19264T (=DSM 44701T), isolated from a smear-ripened cheese.</title>
        <authorList>
            <consortium name="US DOE Joint Genome Institute (JGI-PGF)"/>
            <person name="Walter F."/>
            <person name="Albersmeier A."/>
            <person name="Kalinowski J."/>
            <person name="Ruckert C."/>
        </authorList>
    </citation>
    <scope>NUCLEOTIDE SEQUENCE</scope>
    <source>
        <strain evidence="14">JCM 13919</strain>
    </source>
</reference>
<dbReference type="GO" id="GO:0004798">
    <property type="term" value="F:dTMP kinase activity"/>
    <property type="evidence" value="ECO:0007669"/>
    <property type="project" value="UniProtKB-UniRule"/>
</dbReference>
<keyword evidence="5 12" id="KW-0545">Nucleotide biosynthesis</keyword>
<evidence type="ECO:0000256" key="6">
    <source>
        <dbReference type="ARBA" id="ARBA00022741"/>
    </source>
</evidence>
<feature type="domain" description="Thymidylate kinase-like" evidence="13">
    <location>
        <begin position="11"/>
        <end position="200"/>
    </location>
</feature>
<sequence>MSLEQGRYIVVEGLEGAGKSTALKTIKSYLSSHVKDLVLTREPGGTRVGEVARELIKEINPEQPLDPRTELLLLYAARIQLMELVIKPSLSKGAWVLADRYELSTFAYQGGGRKMDETFISQLSSFSMQGFKPDLVIFLDVSPKRGLKRAQSRGTTDRIEQEALSFFQDVYHRYHEHLKTMDNVVMIDAGKPLKTVQNLIRNALDNYMTHHADIIRG</sequence>
<organism evidence="14 15">
    <name type="scientific">Legionella impletisoli</name>
    <dbReference type="NCBI Taxonomy" id="343510"/>
    <lineage>
        <taxon>Bacteria</taxon>
        <taxon>Pseudomonadati</taxon>
        <taxon>Pseudomonadota</taxon>
        <taxon>Gammaproteobacteria</taxon>
        <taxon>Legionellales</taxon>
        <taxon>Legionellaceae</taxon>
        <taxon>Legionella</taxon>
    </lineage>
</organism>
<evidence type="ECO:0000256" key="3">
    <source>
        <dbReference type="ARBA" id="ARBA00017144"/>
    </source>
</evidence>
<comment type="catalytic activity">
    <reaction evidence="10 12">
        <text>dTMP + ATP = dTDP + ADP</text>
        <dbReference type="Rhea" id="RHEA:13517"/>
        <dbReference type="ChEBI" id="CHEBI:30616"/>
        <dbReference type="ChEBI" id="CHEBI:58369"/>
        <dbReference type="ChEBI" id="CHEBI:63528"/>
        <dbReference type="ChEBI" id="CHEBI:456216"/>
        <dbReference type="EC" id="2.7.4.9"/>
    </reaction>
</comment>
<keyword evidence="8 12" id="KW-0067">ATP-binding</keyword>
<dbReference type="FunFam" id="3.40.50.300:FF:000225">
    <property type="entry name" value="Thymidylate kinase"/>
    <property type="match status" value="1"/>
</dbReference>
<dbReference type="GO" id="GO:0006235">
    <property type="term" value="P:dTTP biosynthetic process"/>
    <property type="evidence" value="ECO:0007669"/>
    <property type="project" value="UniProtKB-UniRule"/>
</dbReference>
<evidence type="ECO:0000256" key="8">
    <source>
        <dbReference type="ARBA" id="ARBA00022840"/>
    </source>
</evidence>
<evidence type="ECO:0000256" key="11">
    <source>
        <dbReference type="ARBA" id="ARBA00057735"/>
    </source>
</evidence>
<dbReference type="SUPFAM" id="SSF52540">
    <property type="entry name" value="P-loop containing nucleoside triphosphate hydrolases"/>
    <property type="match status" value="1"/>
</dbReference>
<evidence type="ECO:0000256" key="4">
    <source>
        <dbReference type="ARBA" id="ARBA00022679"/>
    </source>
</evidence>
<dbReference type="GO" id="GO:0005829">
    <property type="term" value="C:cytosol"/>
    <property type="evidence" value="ECO:0007669"/>
    <property type="project" value="TreeGrafter"/>
</dbReference>
<dbReference type="InterPro" id="IPR018094">
    <property type="entry name" value="Thymidylate_kinase"/>
</dbReference>
<evidence type="ECO:0000313" key="15">
    <source>
        <dbReference type="Proteomes" id="UP000630149"/>
    </source>
</evidence>
<keyword evidence="7 12" id="KW-0418">Kinase</keyword>
<evidence type="ECO:0000313" key="14">
    <source>
        <dbReference type="EMBL" id="GGI91278.1"/>
    </source>
</evidence>
<dbReference type="AlphaFoldDB" id="A0A917JZ64"/>
<evidence type="ECO:0000256" key="9">
    <source>
        <dbReference type="ARBA" id="ARBA00029962"/>
    </source>
</evidence>
<dbReference type="NCBIfam" id="TIGR00041">
    <property type="entry name" value="DTMP_kinase"/>
    <property type="match status" value="1"/>
</dbReference>
<keyword evidence="6 12" id="KW-0547">Nucleotide-binding</keyword>
<dbReference type="HAMAP" id="MF_00165">
    <property type="entry name" value="Thymidylate_kinase"/>
    <property type="match status" value="1"/>
</dbReference>
<evidence type="ECO:0000256" key="7">
    <source>
        <dbReference type="ARBA" id="ARBA00022777"/>
    </source>
</evidence>
<reference evidence="14" key="2">
    <citation type="submission" date="2020-09" db="EMBL/GenBank/DDBJ databases">
        <authorList>
            <person name="Sun Q."/>
            <person name="Ohkuma M."/>
        </authorList>
    </citation>
    <scope>NUCLEOTIDE SEQUENCE</scope>
    <source>
        <strain evidence="14">JCM 13919</strain>
    </source>
</reference>
<dbReference type="EMBL" id="BMOB01000010">
    <property type="protein sequence ID" value="GGI91278.1"/>
    <property type="molecule type" value="Genomic_DNA"/>
</dbReference>
<comment type="similarity">
    <text evidence="1 12">Belongs to the thymidylate kinase family.</text>
</comment>
<evidence type="ECO:0000256" key="1">
    <source>
        <dbReference type="ARBA" id="ARBA00009776"/>
    </source>
</evidence>
<dbReference type="Gene3D" id="3.40.50.300">
    <property type="entry name" value="P-loop containing nucleotide triphosphate hydrolases"/>
    <property type="match status" value="1"/>
</dbReference>
<feature type="binding site" evidence="12">
    <location>
        <begin position="13"/>
        <end position="20"/>
    </location>
    <ligand>
        <name>ATP</name>
        <dbReference type="ChEBI" id="CHEBI:30616"/>
    </ligand>
</feature>
<evidence type="ECO:0000256" key="5">
    <source>
        <dbReference type="ARBA" id="ARBA00022727"/>
    </source>
</evidence>
<dbReference type="GO" id="GO:0006233">
    <property type="term" value="P:dTDP biosynthetic process"/>
    <property type="evidence" value="ECO:0007669"/>
    <property type="project" value="InterPro"/>
</dbReference>
<dbReference type="RefSeq" id="WP_131777250.1">
    <property type="nucleotide sequence ID" value="NZ_BMOB01000010.1"/>
</dbReference>
<gene>
    <name evidence="12 14" type="primary">tmk</name>
    <name evidence="14" type="ORF">GCM10007966_19960</name>
</gene>
<dbReference type="GO" id="GO:0006227">
    <property type="term" value="P:dUDP biosynthetic process"/>
    <property type="evidence" value="ECO:0007669"/>
    <property type="project" value="TreeGrafter"/>
</dbReference>
<dbReference type="InterPro" id="IPR027417">
    <property type="entry name" value="P-loop_NTPase"/>
</dbReference>
<name>A0A917JZ64_9GAMM</name>
<dbReference type="InterPro" id="IPR039430">
    <property type="entry name" value="Thymidylate_kin-like_dom"/>
</dbReference>
<evidence type="ECO:0000259" key="13">
    <source>
        <dbReference type="Pfam" id="PF02223"/>
    </source>
</evidence>
<dbReference type="GO" id="GO:0005524">
    <property type="term" value="F:ATP binding"/>
    <property type="evidence" value="ECO:0007669"/>
    <property type="project" value="UniProtKB-UniRule"/>
</dbReference>
<dbReference type="PANTHER" id="PTHR10344">
    <property type="entry name" value="THYMIDYLATE KINASE"/>
    <property type="match status" value="1"/>
</dbReference>
<dbReference type="EC" id="2.7.4.9" evidence="2 12"/>
<dbReference type="Proteomes" id="UP000630149">
    <property type="component" value="Unassembled WGS sequence"/>
</dbReference>
<keyword evidence="15" id="KW-1185">Reference proteome</keyword>
<dbReference type="OrthoDB" id="9774907at2"/>
<keyword evidence="4 12" id="KW-0808">Transferase</keyword>
<proteinExistence type="inferred from homology"/>
<dbReference type="PANTHER" id="PTHR10344:SF4">
    <property type="entry name" value="UMP-CMP KINASE 2, MITOCHONDRIAL"/>
    <property type="match status" value="1"/>
</dbReference>
<evidence type="ECO:0000256" key="12">
    <source>
        <dbReference type="HAMAP-Rule" id="MF_00165"/>
    </source>
</evidence>
<accession>A0A917JZ64</accession>